<organism evidence="1 2">
    <name type="scientific">Novosphingobium subterraneum</name>
    <dbReference type="NCBI Taxonomy" id="48936"/>
    <lineage>
        <taxon>Bacteria</taxon>
        <taxon>Pseudomonadati</taxon>
        <taxon>Pseudomonadota</taxon>
        <taxon>Alphaproteobacteria</taxon>
        <taxon>Sphingomonadales</taxon>
        <taxon>Sphingomonadaceae</taxon>
        <taxon>Novosphingobium</taxon>
    </lineage>
</organism>
<proteinExistence type="predicted"/>
<reference evidence="1 2" key="1">
    <citation type="submission" date="2014-10" db="EMBL/GenBank/DDBJ databases">
        <title>Draft genome sequence of Novosphingobium subterraneum DSM 12447.</title>
        <authorList>
            <person name="Gan H.M."/>
            <person name="Gan H.Y."/>
            <person name="Savka M.A."/>
        </authorList>
    </citation>
    <scope>NUCLEOTIDE SEQUENCE [LARGE SCALE GENOMIC DNA]</scope>
    <source>
        <strain evidence="1 2">DSM 12447</strain>
    </source>
</reference>
<dbReference type="Pfam" id="PF19135">
    <property type="entry name" value="DUF5818"/>
    <property type="match status" value="1"/>
</dbReference>
<sequence length="83" mass="9687">MDVVRKHPLARQESIVTRRLRASGILLESRRGWLLKTDDEAVWVLDHEHEQDFAANLRVIVEGQIFGLDRLRVDWIGPQEKVC</sequence>
<dbReference type="EMBL" id="JRVC01000028">
    <property type="protein sequence ID" value="KHS42574.1"/>
    <property type="molecule type" value="Genomic_DNA"/>
</dbReference>
<keyword evidence="2" id="KW-1185">Reference proteome</keyword>
<protein>
    <submittedName>
        <fullName evidence="1">Uncharacterized protein</fullName>
    </submittedName>
</protein>
<dbReference type="AlphaFoldDB" id="A0A0B8Z8Q5"/>
<evidence type="ECO:0000313" key="1">
    <source>
        <dbReference type="EMBL" id="KHS42574.1"/>
    </source>
</evidence>
<dbReference type="Proteomes" id="UP000031338">
    <property type="component" value="Unassembled WGS sequence"/>
</dbReference>
<comment type="caution">
    <text evidence="1">The sequence shown here is derived from an EMBL/GenBank/DDBJ whole genome shotgun (WGS) entry which is preliminary data.</text>
</comment>
<evidence type="ECO:0000313" key="2">
    <source>
        <dbReference type="Proteomes" id="UP000031338"/>
    </source>
</evidence>
<accession>A0A0B8Z8Q5</accession>
<dbReference type="InterPro" id="IPR043856">
    <property type="entry name" value="DUF5818"/>
</dbReference>
<gene>
    <name evidence="1" type="ORF">NJ75_04136</name>
</gene>
<name>A0A0B8Z8Q5_9SPHN</name>
<dbReference type="PATRIC" id="fig|48936.3.peg.4164"/>